<dbReference type="InterPro" id="IPR051450">
    <property type="entry name" value="Gfo/Idh/MocA_Oxidoreductases"/>
</dbReference>
<dbReference type="Pfam" id="PF22725">
    <property type="entry name" value="GFO_IDH_MocA_C3"/>
    <property type="match status" value="1"/>
</dbReference>
<name>A0A399F1I8_9DEIN</name>
<dbReference type="OrthoDB" id="9815825at2"/>
<dbReference type="InterPro" id="IPR036291">
    <property type="entry name" value="NAD(P)-bd_dom_sf"/>
</dbReference>
<dbReference type="SUPFAM" id="SSF55347">
    <property type="entry name" value="Glyceraldehyde-3-phosphate dehydrogenase-like, C-terminal domain"/>
    <property type="match status" value="1"/>
</dbReference>
<sequence>MRIGILSFAHLHAEGYQAHLKNMPGVELVGFSHENAEEAKHFAHEYGLKCFPRHQDLLAEGLDGVIVCSENARHLELVELAAQAGCHILCEKPIETDLADALAMQAACEANGVRFMTAFPMRFAPSVQAVRRAIQEGRLGRVLGVNGVNHSEIPRAHRAWFAERELAGGGAAMDHIVHLADLLRWYFDAEITGVYAELDNLFYPGEVDVDTAGLLLVSLSNGVQASIDCSWSRPTWYPRWGHLKMEVVGEGGAVVLDAFAQHLTLYARHGPRPVSWVGFGSDPNRAMLEEFIASIRERRQPSVTWNDGFQALRVALAAYESSKSRSVVAL</sequence>
<dbReference type="Proteomes" id="UP000265341">
    <property type="component" value="Unassembled WGS sequence"/>
</dbReference>
<dbReference type="InterPro" id="IPR055170">
    <property type="entry name" value="GFO_IDH_MocA-like_dom"/>
</dbReference>
<evidence type="ECO:0000313" key="4">
    <source>
        <dbReference type="Proteomes" id="UP000265341"/>
    </source>
</evidence>
<dbReference type="EC" id="1.1.1.370" evidence="3"/>
<dbReference type="GO" id="GO:0016491">
    <property type="term" value="F:oxidoreductase activity"/>
    <property type="evidence" value="ECO:0007669"/>
    <property type="project" value="UniProtKB-KW"/>
</dbReference>
<gene>
    <name evidence="3" type="primary">iolX_2</name>
    <name evidence="3" type="ORF">Mrose_00244</name>
</gene>
<organism evidence="3 4">
    <name type="scientific">Calidithermus roseus</name>
    <dbReference type="NCBI Taxonomy" id="1644118"/>
    <lineage>
        <taxon>Bacteria</taxon>
        <taxon>Thermotogati</taxon>
        <taxon>Deinococcota</taxon>
        <taxon>Deinococci</taxon>
        <taxon>Thermales</taxon>
        <taxon>Thermaceae</taxon>
        <taxon>Calidithermus</taxon>
    </lineage>
</organism>
<feature type="domain" description="GFO/IDH/MocA-like oxidoreductase" evidence="2">
    <location>
        <begin position="127"/>
        <end position="254"/>
    </location>
</feature>
<dbReference type="GO" id="GO:0000166">
    <property type="term" value="F:nucleotide binding"/>
    <property type="evidence" value="ECO:0007669"/>
    <property type="project" value="InterPro"/>
</dbReference>
<feature type="domain" description="Gfo/Idh/MocA-like oxidoreductase N-terminal" evidence="1">
    <location>
        <begin position="8"/>
        <end position="118"/>
    </location>
</feature>
<proteinExistence type="predicted"/>
<dbReference type="Pfam" id="PF01408">
    <property type="entry name" value="GFO_IDH_MocA"/>
    <property type="match status" value="1"/>
</dbReference>
<dbReference type="SUPFAM" id="SSF51735">
    <property type="entry name" value="NAD(P)-binding Rossmann-fold domains"/>
    <property type="match status" value="1"/>
</dbReference>
<evidence type="ECO:0000259" key="1">
    <source>
        <dbReference type="Pfam" id="PF01408"/>
    </source>
</evidence>
<dbReference type="Gene3D" id="3.40.50.720">
    <property type="entry name" value="NAD(P)-binding Rossmann-like Domain"/>
    <property type="match status" value="1"/>
</dbReference>
<comment type="caution">
    <text evidence="3">The sequence shown here is derived from an EMBL/GenBank/DDBJ whole genome shotgun (WGS) entry which is preliminary data.</text>
</comment>
<dbReference type="PANTHER" id="PTHR43377:SF1">
    <property type="entry name" value="BILIVERDIN REDUCTASE A"/>
    <property type="match status" value="1"/>
</dbReference>
<dbReference type="RefSeq" id="WP_119275608.1">
    <property type="nucleotide sequence ID" value="NZ_QWLA01000002.1"/>
</dbReference>
<dbReference type="PANTHER" id="PTHR43377">
    <property type="entry name" value="BILIVERDIN REDUCTASE A"/>
    <property type="match status" value="1"/>
</dbReference>
<dbReference type="EMBL" id="QWLA01000002">
    <property type="protein sequence ID" value="RIH89655.1"/>
    <property type="molecule type" value="Genomic_DNA"/>
</dbReference>
<keyword evidence="3" id="KW-0560">Oxidoreductase</keyword>
<evidence type="ECO:0000313" key="3">
    <source>
        <dbReference type="EMBL" id="RIH89655.1"/>
    </source>
</evidence>
<evidence type="ECO:0000259" key="2">
    <source>
        <dbReference type="Pfam" id="PF22725"/>
    </source>
</evidence>
<dbReference type="InterPro" id="IPR000683">
    <property type="entry name" value="Gfo/Idh/MocA-like_OxRdtase_N"/>
</dbReference>
<reference evidence="3 4" key="1">
    <citation type="submission" date="2018-08" db="EMBL/GenBank/DDBJ databases">
        <title>Meiothermus roseus NBRC 110900 genome sequencing project.</title>
        <authorList>
            <person name="Da Costa M.S."/>
            <person name="Albuquerque L."/>
            <person name="Raposo P."/>
            <person name="Froufe H.J.C."/>
            <person name="Barroso C.S."/>
            <person name="Egas C."/>
        </authorList>
    </citation>
    <scope>NUCLEOTIDE SEQUENCE [LARGE SCALE GENOMIC DNA]</scope>
    <source>
        <strain evidence="3 4">NBRC 110900</strain>
    </source>
</reference>
<dbReference type="Gene3D" id="3.30.360.10">
    <property type="entry name" value="Dihydrodipicolinate Reductase, domain 2"/>
    <property type="match status" value="1"/>
</dbReference>
<accession>A0A399F1I8</accession>
<dbReference type="AlphaFoldDB" id="A0A399F1I8"/>
<keyword evidence="4" id="KW-1185">Reference proteome</keyword>
<protein>
    <submittedName>
        <fullName evidence="3">Scyllo-inositol 2-dehydrogenase (NAD(+))</fullName>
        <ecNumber evidence="3">1.1.1.370</ecNumber>
    </submittedName>
</protein>